<accession>A0A8S1VAK6</accession>
<organism evidence="1 2">
    <name type="scientific">Paramecium octaurelia</name>
    <dbReference type="NCBI Taxonomy" id="43137"/>
    <lineage>
        <taxon>Eukaryota</taxon>
        <taxon>Sar</taxon>
        <taxon>Alveolata</taxon>
        <taxon>Ciliophora</taxon>
        <taxon>Intramacronucleata</taxon>
        <taxon>Oligohymenophorea</taxon>
        <taxon>Peniculida</taxon>
        <taxon>Parameciidae</taxon>
        <taxon>Paramecium</taxon>
    </lineage>
</organism>
<dbReference type="EMBL" id="CAJJDP010000063">
    <property type="protein sequence ID" value="CAD8174578.1"/>
    <property type="molecule type" value="Genomic_DNA"/>
</dbReference>
<dbReference type="OrthoDB" id="10301287at2759"/>
<dbReference type="AlphaFoldDB" id="A0A8S1VAK6"/>
<dbReference type="Proteomes" id="UP000683925">
    <property type="component" value="Unassembled WGS sequence"/>
</dbReference>
<protein>
    <submittedName>
        <fullName evidence="1">Uncharacterized protein</fullName>
    </submittedName>
</protein>
<evidence type="ECO:0000313" key="1">
    <source>
        <dbReference type="EMBL" id="CAD8174578.1"/>
    </source>
</evidence>
<name>A0A8S1VAK6_PAROT</name>
<keyword evidence="2" id="KW-1185">Reference proteome</keyword>
<reference evidence="1" key="1">
    <citation type="submission" date="2021-01" db="EMBL/GenBank/DDBJ databases">
        <authorList>
            <consortium name="Genoscope - CEA"/>
            <person name="William W."/>
        </authorList>
    </citation>
    <scope>NUCLEOTIDE SEQUENCE</scope>
</reference>
<comment type="caution">
    <text evidence="1">The sequence shown here is derived from an EMBL/GenBank/DDBJ whole genome shotgun (WGS) entry which is preliminary data.</text>
</comment>
<sequence>MLLRSMIQYLETFHMMYPESILPIEFYSQLLDTTQTSHLRLLTIVLMRNSKVTQNVANYGVHKRRLKGFAYMSNEAKELLKKYICDNQLMILKIRQLFSTIAEPVSGGRQWMKFFQNSTGIQINIERSLKNEATENLNYYVRQNYKTFNQEQLFSAYIKKDLQFEIQKQVQMEILERFVADQMNFNENMLITFLNKEAQLLPAYYSVIAQNLLLNGLKIFDQLNIYQQIEYMRLCLQSGFLHADILQKFILNLKIDDEFIDSLSLLQFRNIMTLFGYCATSPYDLGLQPGFIDYLCNKYIQKLSNFELVASEIMKYEFSQLMINYHFSFLSEEQYSEIKIAYARILEKLFNKNYNFVVHRNLNSKDVAKKLLWLYQPDDFKLLQRSLTHLITNTIYQGEFKADHMIYSLPCNQSSFISIVYFRYFSPQLYSLLLKQCQKQNQNYKTSKYDIRQFMFLLNSNALKGFRTIMYDKTILDDVENFIKSTLISYLSNVKDEELLIFEEIFNPSMEQDTELDFNDAEYAEILPYFQNNNKNQDAQNQVNQRQFLNNLTLKFKSVQNTLYQSGFQRISTQKINKRVSILEPVLSFIEVLYYASILIPEFQPQTKLFKTPQMFKLVNNLIYLPNLLEHLVQVNQIWPNLFSDELKSIITASKAKIDEVYNTCQDCQEFIDKVEGQIDLTGSHKSRKLQYRNKTYQGLLQLFNFARPKPHNKLSPILKNPSEEYTIEETYSNQEVNLYWKLSQRSDNVIQHTHFKELVWQALKLDKNQWIMNYSDFPHLVDFACPKQKVVVFLEEYPRLIRGLHKVYTVETERAVEHFSRLGYQVVFIDYNVYHPDNEQMLNILKQKFVFRYN</sequence>
<proteinExistence type="predicted"/>
<evidence type="ECO:0000313" key="2">
    <source>
        <dbReference type="Proteomes" id="UP000683925"/>
    </source>
</evidence>
<dbReference type="OMA" id="GFIDYLC"/>
<gene>
    <name evidence="1" type="ORF">POCTA_138.1.T0640053</name>
</gene>